<dbReference type="EMBL" id="CP065031">
    <property type="protein sequence ID" value="QPK23442.1"/>
    <property type="molecule type" value="Genomic_DNA"/>
</dbReference>
<name>A0A3S0Y2D1_9GAMM</name>
<reference evidence="2 3" key="2">
    <citation type="submission" date="2020-11" db="EMBL/GenBank/DDBJ databases">
        <title>Complete genome sequence of Pectobacterium brasiliense strain F126.</title>
        <authorList>
            <person name="Miroshnikov K."/>
            <person name="Vo T.N.H."/>
            <person name="Khodykina M.V."/>
            <person name="Kabanova A.P."/>
            <person name="Shneider M."/>
            <person name="Korzhenkov A."/>
            <person name="Toschakov S.V."/>
            <person name="Miroshnikov K.A."/>
            <person name="Ignatov A.N."/>
            <person name="Mikhailova Y.V."/>
            <person name="Shelenkov A."/>
            <person name="Yanushevich Y.G."/>
            <person name="Evseev P.V."/>
        </authorList>
    </citation>
    <scope>NUCLEOTIDE SEQUENCE [LARGE SCALE GENOMIC DNA]</scope>
    <source>
        <strain evidence="2 3">F126</strain>
    </source>
</reference>
<gene>
    <name evidence="2" type="ORF">F126LOC_017670</name>
    <name evidence="1" type="ORF">H4F48_10565</name>
</gene>
<evidence type="ECO:0000313" key="1">
    <source>
        <dbReference type="EMBL" id="MBN3106512.1"/>
    </source>
</evidence>
<reference evidence="1 4" key="1">
    <citation type="submission" date="2020-07" db="EMBL/GenBank/DDBJ databases">
        <title>A pangenomic view of the genus Pectobacterium provides insights into genome organization, phylogeny, and virulence.</title>
        <authorList>
            <person name="Jonkheer E."/>
            <person name="Brankovics B."/>
            <person name="Houwers I."/>
            <person name="Van Der Wolf J."/>
            <person name="Bonants P."/>
            <person name="Vreeburg R."/>
            <person name="Bollema R."/>
            <person name="De Haan J."/>
            <person name="Berke L."/>
            <person name="De Ridder D."/>
            <person name="Smit S."/>
            <person name="Van Der Lee T.A.J."/>
        </authorList>
    </citation>
    <scope>NUCLEOTIDE SEQUENCE [LARGE SCALE GENOMIC DNA]</scope>
    <source>
        <strain evidence="1 4">NAK:384</strain>
    </source>
</reference>
<keyword evidence="4" id="KW-1185">Reference proteome</keyword>
<accession>A0A3S0Y2D1</accession>
<protein>
    <submittedName>
        <fullName evidence="2">Uncharacterized protein</fullName>
    </submittedName>
</protein>
<dbReference type="Proteomes" id="UP000762586">
    <property type="component" value="Unassembled WGS sequence"/>
</dbReference>
<evidence type="ECO:0000313" key="2">
    <source>
        <dbReference type="EMBL" id="QPK23442.1"/>
    </source>
</evidence>
<evidence type="ECO:0000313" key="4">
    <source>
        <dbReference type="Proteomes" id="UP000762586"/>
    </source>
</evidence>
<dbReference type="RefSeq" id="WP_119870653.1">
    <property type="nucleotide sequence ID" value="NZ_CP059955.1"/>
</dbReference>
<proteinExistence type="predicted"/>
<dbReference type="Proteomes" id="UP000269351">
    <property type="component" value="Chromosome"/>
</dbReference>
<dbReference type="EMBL" id="JACGET010000011">
    <property type="protein sequence ID" value="MBN3106512.1"/>
    <property type="molecule type" value="Genomic_DNA"/>
</dbReference>
<organism evidence="2 3">
    <name type="scientific">Pectobacterium brasiliense</name>
    <dbReference type="NCBI Taxonomy" id="180957"/>
    <lineage>
        <taxon>Bacteria</taxon>
        <taxon>Pseudomonadati</taxon>
        <taxon>Pseudomonadota</taxon>
        <taxon>Gammaproteobacteria</taxon>
        <taxon>Enterobacterales</taxon>
        <taxon>Pectobacteriaceae</taxon>
        <taxon>Pectobacterium</taxon>
    </lineage>
</organism>
<dbReference type="AlphaFoldDB" id="A0A3S0Y2D1"/>
<sequence>MKKISKEISIESLSDHALADLIKMAMDEFQRRLGTASINTVKSVDIEPVVLHAPSDSEVTFINNCLRKLREGNYIHASMKDTWREKARKYPSWFSAKGYPDDLRGSASKHYVDYFTEKE</sequence>
<evidence type="ECO:0000313" key="3">
    <source>
        <dbReference type="Proteomes" id="UP000269351"/>
    </source>
</evidence>